<dbReference type="GO" id="GO:0051782">
    <property type="term" value="P:negative regulation of cell division"/>
    <property type="evidence" value="ECO:0007669"/>
    <property type="project" value="TreeGrafter"/>
</dbReference>
<dbReference type="PANTHER" id="PTHR43384">
    <property type="entry name" value="SEPTUM SITE-DETERMINING PROTEIN MIND HOMOLOG, CHLOROPLASTIC-RELATED"/>
    <property type="match status" value="1"/>
</dbReference>
<dbReference type="RefSeq" id="WP_090933625.1">
    <property type="nucleotide sequence ID" value="NZ_FOTS01000007.1"/>
</dbReference>
<dbReference type="GO" id="GO:0005524">
    <property type="term" value="F:ATP binding"/>
    <property type="evidence" value="ECO:0007669"/>
    <property type="project" value="UniProtKB-KW"/>
</dbReference>
<dbReference type="Gene3D" id="3.40.50.300">
    <property type="entry name" value="P-loop containing nucleotide triphosphate hydrolases"/>
    <property type="match status" value="1"/>
</dbReference>
<evidence type="ECO:0000256" key="2">
    <source>
        <dbReference type="ARBA" id="ARBA00022840"/>
    </source>
</evidence>
<dbReference type="SUPFAM" id="SSF52540">
    <property type="entry name" value="P-loop containing nucleoside triphosphate hydrolases"/>
    <property type="match status" value="1"/>
</dbReference>
<name>A0A1I4IAE0_9FIRM</name>
<dbReference type="PANTHER" id="PTHR43384:SF6">
    <property type="entry name" value="SEPTUM SITE-DETERMINING PROTEIN MIND HOMOLOG, CHLOROPLASTIC"/>
    <property type="match status" value="1"/>
</dbReference>
<dbReference type="Pfam" id="PF01656">
    <property type="entry name" value="CbiA"/>
    <property type="match status" value="1"/>
</dbReference>
<keyword evidence="2" id="KW-0067">ATP-binding</keyword>
<feature type="domain" description="CobQ/CobB/MinD/ParA nucleotide binding" evidence="3">
    <location>
        <begin position="8"/>
        <end position="238"/>
    </location>
</feature>
<keyword evidence="5" id="KW-1185">Reference proteome</keyword>
<dbReference type="EMBL" id="FOTS01000007">
    <property type="protein sequence ID" value="SFL51057.1"/>
    <property type="molecule type" value="Genomic_DNA"/>
</dbReference>
<keyword evidence="1" id="KW-0547">Nucleotide-binding</keyword>
<dbReference type="AlphaFoldDB" id="A0A1I4IAE0"/>
<evidence type="ECO:0000256" key="1">
    <source>
        <dbReference type="ARBA" id="ARBA00022741"/>
    </source>
</evidence>
<evidence type="ECO:0000259" key="3">
    <source>
        <dbReference type="Pfam" id="PF01656"/>
    </source>
</evidence>
<dbReference type="STRING" id="1123291.SAMN04490355_100771"/>
<reference evidence="5" key="1">
    <citation type="submission" date="2016-10" db="EMBL/GenBank/DDBJ databases">
        <authorList>
            <person name="Varghese N."/>
            <person name="Submissions S."/>
        </authorList>
    </citation>
    <scope>NUCLEOTIDE SEQUENCE [LARGE SCALE GENOMIC DNA]</scope>
    <source>
        <strain evidence="5">DSM 13327</strain>
    </source>
</reference>
<sequence length="270" mass="28867">MKEKGMKIAISGKGGVGKTTLASLLCHILSQRKSKVLAVDADPDANLGMALGFSSTLLDQATTIAQDEKLIEERTGAVPGEFGGWFALNPFVEDIPEKYVVKQGNISLLQMGVKSTGGTGCACPQSILLKSLLNHLVVERDEAVIVDMEAGLEHLGRGTAEGVDAFIIVVEPGQRSFATARAVAKMARDLSVQNVYIVVSKLHGVSASAIKDELQDLNVIGFLPYKVEAVFADLQGDTLFELCPDLVEEAAAILERIGKDMAEERKKSKV</sequence>
<proteinExistence type="predicted"/>
<dbReference type="GO" id="GO:0005829">
    <property type="term" value="C:cytosol"/>
    <property type="evidence" value="ECO:0007669"/>
    <property type="project" value="TreeGrafter"/>
</dbReference>
<dbReference type="GO" id="GO:0016887">
    <property type="term" value="F:ATP hydrolysis activity"/>
    <property type="evidence" value="ECO:0007669"/>
    <property type="project" value="TreeGrafter"/>
</dbReference>
<dbReference type="InterPro" id="IPR027417">
    <property type="entry name" value="P-loop_NTPase"/>
</dbReference>
<evidence type="ECO:0000313" key="4">
    <source>
        <dbReference type="EMBL" id="SFL51057.1"/>
    </source>
</evidence>
<dbReference type="Proteomes" id="UP000199520">
    <property type="component" value="Unassembled WGS sequence"/>
</dbReference>
<gene>
    <name evidence="4" type="ORF">SAMN04490355_100771</name>
</gene>
<dbReference type="InterPro" id="IPR002586">
    <property type="entry name" value="CobQ/CobB/MinD/ParA_Nub-bd_dom"/>
</dbReference>
<organism evidence="4 5">
    <name type="scientific">Pelosinus propionicus DSM 13327</name>
    <dbReference type="NCBI Taxonomy" id="1123291"/>
    <lineage>
        <taxon>Bacteria</taxon>
        <taxon>Bacillati</taxon>
        <taxon>Bacillota</taxon>
        <taxon>Negativicutes</taxon>
        <taxon>Selenomonadales</taxon>
        <taxon>Sporomusaceae</taxon>
        <taxon>Pelosinus</taxon>
    </lineage>
</organism>
<dbReference type="OrthoDB" id="7346657at2"/>
<accession>A0A1I4IAE0</accession>
<dbReference type="InterPro" id="IPR050625">
    <property type="entry name" value="ParA/MinD_ATPase"/>
</dbReference>
<dbReference type="InterPro" id="IPR014433">
    <property type="entry name" value="CooC"/>
</dbReference>
<evidence type="ECO:0000313" key="5">
    <source>
        <dbReference type="Proteomes" id="UP000199520"/>
    </source>
</evidence>
<protein>
    <submittedName>
        <fullName evidence="4">CO dehydrogenase maturation factor</fullName>
    </submittedName>
</protein>
<dbReference type="GO" id="GO:0009898">
    <property type="term" value="C:cytoplasmic side of plasma membrane"/>
    <property type="evidence" value="ECO:0007669"/>
    <property type="project" value="TreeGrafter"/>
</dbReference>
<dbReference type="PIRSF" id="PIRSF005647">
    <property type="entry name" value="CooC"/>
    <property type="match status" value="1"/>
</dbReference>